<gene>
    <name evidence="7" type="ORF">ERS852420_01022</name>
</gene>
<keyword evidence="4" id="KW-0233">DNA recombination</keyword>
<dbReference type="NCBIfam" id="NF040570">
    <property type="entry name" value="guided_TnpB"/>
    <property type="match status" value="1"/>
</dbReference>
<evidence type="ECO:0000256" key="4">
    <source>
        <dbReference type="ARBA" id="ARBA00023172"/>
    </source>
</evidence>
<keyword evidence="2" id="KW-0815">Transposition</keyword>
<dbReference type="EMBL" id="CYXV01000003">
    <property type="protein sequence ID" value="CUM83939.1"/>
    <property type="molecule type" value="Genomic_DNA"/>
</dbReference>
<dbReference type="InterPro" id="IPR010095">
    <property type="entry name" value="Cas12f1-like_TNB"/>
</dbReference>
<feature type="domain" description="Cas12f1-like TNB" evidence="6">
    <location>
        <begin position="320"/>
        <end position="389"/>
    </location>
</feature>
<feature type="domain" description="Probable transposase IS891/IS1136/IS1341" evidence="5">
    <location>
        <begin position="181"/>
        <end position="301"/>
    </location>
</feature>
<dbReference type="GO" id="GO:0032196">
    <property type="term" value="P:transposition"/>
    <property type="evidence" value="ECO:0007669"/>
    <property type="project" value="UniProtKB-KW"/>
</dbReference>
<dbReference type="InterPro" id="IPR001959">
    <property type="entry name" value="Transposase"/>
</dbReference>
<dbReference type="Proteomes" id="UP000095495">
    <property type="component" value="Unassembled WGS sequence"/>
</dbReference>
<organism evidence="7 8">
    <name type="scientific">Roseburia faecis</name>
    <dbReference type="NCBI Taxonomy" id="301302"/>
    <lineage>
        <taxon>Bacteria</taxon>
        <taxon>Bacillati</taxon>
        <taxon>Bacillota</taxon>
        <taxon>Clostridia</taxon>
        <taxon>Lachnospirales</taxon>
        <taxon>Lachnospiraceae</taxon>
        <taxon>Roseburia</taxon>
    </lineage>
</organism>
<dbReference type="AlphaFoldDB" id="A0A173S2E8"/>
<dbReference type="GO" id="GO:0003677">
    <property type="term" value="F:DNA binding"/>
    <property type="evidence" value="ECO:0007669"/>
    <property type="project" value="UniProtKB-KW"/>
</dbReference>
<keyword evidence="3" id="KW-0238">DNA-binding</keyword>
<dbReference type="Pfam" id="PF07282">
    <property type="entry name" value="Cas12f1-like_TNB"/>
    <property type="match status" value="1"/>
</dbReference>
<dbReference type="GO" id="GO:0006310">
    <property type="term" value="P:DNA recombination"/>
    <property type="evidence" value="ECO:0007669"/>
    <property type="project" value="UniProtKB-KW"/>
</dbReference>
<evidence type="ECO:0000313" key="7">
    <source>
        <dbReference type="EMBL" id="CUM83939.1"/>
    </source>
</evidence>
<accession>A0A173S2E8</accession>
<evidence type="ECO:0000256" key="1">
    <source>
        <dbReference type="ARBA" id="ARBA00008761"/>
    </source>
</evidence>
<proteinExistence type="inferred from homology"/>
<comment type="similarity">
    <text evidence="1">In the C-terminal section; belongs to the transposase 35 family.</text>
</comment>
<evidence type="ECO:0000256" key="3">
    <source>
        <dbReference type="ARBA" id="ARBA00023125"/>
    </source>
</evidence>
<dbReference type="RefSeq" id="WP_242853285.1">
    <property type="nucleotide sequence ID" value="NZ_CYXV01000003.1"/>
</dbReference>
<name>A0A173S2E8_9FIRM</name>
<sequence length="418" mass="48106">MLLSHKTDIQLNTTESNIVGHMCYAASKLWNVCNYERRNFKELGMTHYPDWYDQKARLKGNMWFKSLPSQTAQEVCKLVDKSWKSFYALIKSKGIQNPKPPRFKQSGMTITYMQNAIVHVSGSKRVRLSLPKQLKEYLKHTYDIGDNYLYLENKIFQNTDVIKQIKIYPPDRKNVCQVIVIYDVKDVEKMQDNGHYLSIDLGLHNLITCYDSAGTSFILGRKYLEISQKYDKEIARLGHQWNSCQSAGGIKYPKPSKHMLKVYKKKRNCIHDYLHKVTRAVVNYCKANDIHTVIIGDITNIRRNKNLGKVTNQKLHALPYAKIYGMLEYKLAMHGITLAKQTEEYSSQCSPHAPQVTKEYAKKCNRTSRGLYKDQLSVYNADAVGAYNIMRKYFAGCGKEKKISVTGLSSPLIIKVAV</sequence>
<dbReference type="NCBIfam" id="TIGR01766">
    <property type="entry name" value="IS200/IS605 family accessory protein TnpB-like domain"/>
    <property type="match status" value="1"/>
</dbReference>
<protein>
    <submittedName>
        <fullName evidence="7">Transposase, IS605 OrfB family</fullName>
    </submittedName>
</protein>
<evidence type="ECO:0000259" key="6">
    <source>
        <dbReference type="Pfam" id="PF07282"/>
    </source>
</evidence>
<evidence type="ECO:0000256" key="2">
    <source>
        <dbReference type="ARBA" id="ARBA00022578"/>
    </source>
</evidence>
<evidence type="ECO:0000259" key="5">
    <source>
        <dbReference type="Pfam" id="PF01385"/>
    </source>
</evidence>
<evidence type="ECO:0000313" key="8">
    <source>
        <dbReference type="Proteomes" id="UP000095495"/>
    </source>
</evidence>
<reference evidence="7 8" key="1">
    <citation type="submission" date="2015-09" db="EMBL/GenBank/DDBJ databases">
        <authorList>
            <consortium name="Pathogen Informatics"/>
        </authorList>
    </citation>
    <scope>NUCLEOTIDE SEQUENCE [LARGE SCALE GENOMIC DNA]</scope>
    <source>
        <strain evidence="7 8">2789STDY5608863</strain>
    </source>
</reference>
<dbReference type="Pfam" id="PF01385">
    <property type="entry name" value="OrfB_IS605"/>
    <property type="match status" value="1"/>
</dbReference>